<organism evidence="1 2">
    <name type="scientific">Streptomyces sp. 900105755</name>
    <dbReference type="NCBI Taxonomy" id="3154389"/>
    <lineage>
        <taxon>Bacteria</taxon>
        <taxon>Bacillati</taxon>
        <taxon>Actinomycetota</taxon>
        <taxon>Actinomycetes</taxon>
        <taxon>Kitasatosporales</taxon>
        <taxon>Streptomycetaceae</taxon>
        <taxon>Streptomyces</taxon>
    </lineage>
</organism>
<dbReference type="EMBL" id="JBEOZM010000022">
    <property type="protein sequence ID" value="MER6272469.1"/>
    <property type="molecule type" value="Genomic_DNA"/>
</dbReference>
<protein>
    <submittedName>
        <fullName evidence="1">SRPBCC family protein</fullName>
    </submittedName>
</protein>
<dbReference type="SUPFAM" id="SSF55961">
    <property type="entry name" value="Bet v1-like"/>
    <property type="match status" value="1"/>
</dbReference>
<dbReference type="Pfam" id="PF10604">
    <property type="entry name" value="Polyketide_cyc2"/>
    <property type="match status" value="1"/>
</dbReference>
<gene>
    <name evidence="1" type="ORF">ABT211_35115</name>
</gene>
<keyword evidence="2" id="KW-1185">Reference proteome</keyword>
<comment type="caution">
    <text evidence="1">The sequence shown here is derived from an EMBL/GenBank/DDBJ whole genome shotgun (WGS) entry which is preliminary data.</text>
</comment>
<dbReference type="PANTHER" id="PTHR39332">
    <property type="entry name" value="BLL4707 PROTEIN"/>
    <property type="match status" value="1"/>
</dbReference>
<proteinExistence type="predicted"/>
<evidence type="ECO:0000313" key="2">
    <source>
        <dbReference type="Proteomes" id="UP001490365"/>
    </source>
</evidence>
<dbReference type="InterPro" id="IPR019587">
    <property type="entry name" value="Polyketide_cyclase/dehydratase"/>
</dbReference>
<name>A0ABV1TR14_9ACTN</name>
<dbReference type="PANTHER" id="PTHR39332:SF7">
    <property type="entry name" value="SRPBCC FAMILY PROTEIN"/>
    <property type="match status" value="1"/>
</dbReference>
<dbReference type="InterPro" id="IPR023393">
    <property type="entry name" value="START-like_dom_sf"/>
</dbReference>
<evidence type="ECO:0000313" key="1">
    <source>
        <dbReference type="EMBL" id="MER6272469.1"/>
    </source>
</evidence>
<reference evidence="1 2" key="1">
    <citation type="submission" date="2024-06" db="EMBL/GenBank/DDBJ databases">
        <title>The Natural Products Discovery Center: Release of the First 8490 Sequenced Strains for Exploring Actinobacteria Biosynthetic Diversity.</title>
        <authorList>
            <person name="Kalkreuter E."/>
            <person name="Kautsar S.A."/>
            <person name="Yang D."/>
            <person name="Bader C.D."/>
            <person name="Teijaro C.N."/>
            <person name="Fluegel L."/>
            <person name="Davis C.M."/>
            <person name="Simpson J.R."/>
            <person name="Lauterbach L."/>
            <person name="Steele A.D."/>
            <person name="Gui C."/>
            <person name="Meng S."/>
            <person name="Li G."/>
            <person name="Viehrig K."/>
            <person name="Ye F."/>
            <person name="Su P."/>
            <person name="Kiefer A.F."/>
            <person name="Nichols A."/>
            <person name="Cepeda A.J."/>
            <person name="Yan W."/>
            <person name="Fan B."/>
            <person name="Jiang Y."/>
            <person name="Adhikari A."/>
            <person name="Zheng C.-J."/>
            <person name="Schuster L."/>
            <person name="Cowan T.M."/>
            <person name="Smanski M.J."/>
            <person name="Chevrette M.G."/>
            <person name="De Carvalho L.P.S."/>
            <person name="Shen B."/>
        </authorList>
    </citation>
    <scope>NUCLEOTIDE SEQUENCE [LARGE SCALE GENOMIC DNA]</scope>
    <source>
        <strain evidence="1 2">NPDC001694</strain>
    </source>
</reference>
<accession>A0ABV1TR14</accession>
<sequence>MASTSVSRTLPVSPERVWQLIGGFGSLPDWLPYIVSSTLEEGGRRRRLANPEGDSIVEQLVAFNEQERSYSYAILEAPFPVTDYISTLRVHAIAGAPGTSEVQWSGRFVPTDASEDEAVALFTGIYSDGLEALSQAVS</sequence>
<dbReference type="RefSeq" id="WP_351960787.1">
    <property type="nucleotide sequence ID" value="NZ_JBEOZM010000022.1"/>
</dbReference>
<dbReference type="CDD" id="cd07821">
    <property type="entry name" value="PYR_PYL_RCAR_like"/>
    <property type="match status" value="1"/>
</dbReference>
<dbReference type="Proteomes" id="UP001490365">
    <property type="component" value="Unassembled WGS sequence"/>
</dbReference>
<dbReference type="Gene3D" id="3.30.530.20">
    <property type="match status" value="1"/>
</dbReference>